<proteinExistence type="predicted"/>
<evidence type="ECO:0000313" key="3">
    <source>
        <dbReference type="Proteomes" id="UP000655287"/>
    </source>
</evidence>
<dbReference type="GO" id="GO:0016747">
    <property type="term" value="F:acyltransferase activity, transferring groups other than amino-acyl groups"/>
    <property type="evidence" value="ECO:0007669"/>
    <property type="project" value="InterPro"/>
</dbReference>
<gene>
    <name evidence="2" type="ORF">Sru01_36810</name>
</gene>
<organism evidence="2 3">
    <name type="scientific">Sphaerisporangium rufum</name>
    <dbReference type="NCBI Taxonomy" id="1381558"/>
    <lineage>
        <taxon>Bacteria</taxon>
        <taxon>Bacillati</taxon>
        <taxon>Actinomycetota</taxon>
        <taxon>Actinomycetes</taxon>
        <taxon>Streptosporangiales</taxon>
        <taxon>Streptosporangiaceae</taxon>
        <taxon>Sphaerisporangium</taxon>
    </lineage>
</organism>
<sequence>MAWQEVMAAPEVRACPSPHDTARFGRPVERLTVPDGSAPEAFAQVRAAVLDSAADVIILRYPADLAGWAAGLAALGRTVLLADSLVYWRLPAGRGRAPDPLPGLRVAEPRDPATAERLAAEIFAGYAGHYLANPLFDPAGAEAGYAEWAGRSAAAGDCLTAVDRSGTFGLATVAEDGPRTEILLAGVVPGRQAQGLYAHVLRAVEERALAGGGTEVVISTQGHHTRVQRAWARYGFEPVSTFYTLHLVRPGLLPAT</sequence>
<dbReference type="InterPro" id="IPR000182">
    <property type="entry name" value="GNAT_dom"/>
</dbReference>
<evidence type="ECO:0000259" key="1">
    <source>
        <dbReference type="PROSITE" id="PS51186"/>
    </source>
</evidence>
<reference evidence="2" key="1">
    <citation type="submission" date="2021-01" db="EMBL/GenBank/DDBJ databases">
        <title>Whole genome shotgun sequence of Sphaerisporangium rufum NBRC 109079.</title>
        <authorList>
            <person name="Komaki H."/>
            <person name="Tamura T."/>
        </authorList>
    </citation>
    <scope>NUCLEOTIDE SEQUENCE</scope>
    <source>
        <strain evidence="2">NBRC 109079</strain>
    </source>
</reference>
<dbReference type="Proteomes" id="UP000655287">
    <property type="component" value="Unassembled WGS sequence"/>
</dbReference>
<comment type="caution">
    <text evidence="2">The sequence shown here is derived from an EMBL/GenBank/DDBJ whole genome shotgun (WGS) entry which is preliminary data.</text>
</comment>
<name>A0A919R2V4_9ACTN</name>
<dbReference type="EMBL" id="BOOU01000052">
    <property type="protein sequence ID" value="GII78699.1"/>
    <property type="molecule type" value="Genomic_DNA"/>
</dbReference>
<dbReference type="RefSeq" id="WP_203987621.1">
    <property type="nucleotide sequence ID" value="NZ_BOOU01000052.1"/>
</dbReference>
<accession>A0A919R2V4</accession>
<keyword evidence="3" id="KW-1185">Reference proteome</keyword>
<dbReference type="Gene3D" id="3.40.630.30">
    <property type="match status" value="1"/>
</dbReference>
<dbReference type="AlphaFoldDB" id="A0A919R2V4"/>
<feature type="domain" description="N-acetyltransferase" evidence="1">
    <location>
        <begin position="102"/>
        <end position="256"/>
    </location>
</feature>
<protein>
    <recommendedName>
        <fullName evidence="1">N-acetyltransferase domain-containing protein</fullName>
    </recommendedName>
</protein>
<evidence type="ECO:0000313" key="2">
    <source>
        <dbReference type="EMBL" id="GII78699.1"/>
    </source>
</evidence>
<dbReference type="InterPro" id="IPR016181">
    <property type="entry name" value="Acyl_CoA_acyltransferase"/>
</dbReference>
<dbReference type="PROSITE" id="PS51186">
    <property type="entry name" value="GNAT"/>
    <property type="match status" value="1"/>
</dbReference>
<dbReference type="SUPFAM" id="SSF55729">
    <property type="entry name" value="Acyl-CoA N-acyltransferases (Nat)"/>
    <property type="match status" value="1"/>
</dbReference>